<dbReference type="Proteomes" id="UP000254879">
    <property type="component" value="Unassembled WGS sequence"/>
</dbReference>
<dbReference type="RefSeq" id="WP_003755488.1">
    <property type="nucleotide sequence ID" value="NZ_CABKNG010000001.1"/>
</dbReference>
<dbReference type="PANTHER" id="PTHR33677">
    <property type="entry name" value="TRANSCRIPTIONAL REPRESSOR FRMR-RELATED"/>
    <property type="match status" value="1"/>
</dbReference>
<dbReference type="GO" id="GO:0003677">
    <property type="term" value="F:DNA binding"/>
    <property type="evidence" value="ECO:0007669"/>
    <property type="project" value="InterPro"/>
</dbReference>
<dbReference type="GO" id="GO:0046872">
    <property type="term" value="F:metal ion binding"/>
    <property type="evidence" value="ECO:0007669"/>
    <property type="project" value="InterPro"/>
</dbReference>
<dbReference type="InterPro" id="IPR003735">
    <property type="entry name" value="Metal_Tscrpt_repr"/>
</dbReference>
<evidence type="ECO:0000313" key="1">
    <source>
        <dbReference type="EMBL" id="STY43469.1"/>
    </source>
</evidence>
<accession>A0A378MAQ6</accession>
<dbReference type="Pfam" id="PF02583">
    <property type="entry name" value="Trns_repr_metal"/>
    <property type="match status" value="1"/>
</dbReference>
<evidence type="ECO:0000313" key="2">
    <source>
        <dbReference type="Proteomes" id="UP000254879"/>
    </source>
</evidence>
<organism evidence="1 2">
    <name type="scientific">Listeria grayi</name>
    <name type="common">Listeria murrayi</name>
    <dbReference type="NCBI Taxonomy" id="1641"/>
    <lineage>
        <taxon>Bacteria</taxon>
        <taxon>Bacillati</taxon>
        <taxon>Bacillota</taxon>
        <taxon>Bacilli</taxon>
        <taxon>Bacillales</taxon>
        <taxon>Listeriaceae</taxon>
        <taxon>Listeria</taxon>
    </lineage>
</organism>
<gene>
    <name evidence="1" type="ORF">NCTC10815_00765</name>
</gene>
<protein>
    <submittedName>
        <fullName evidence="1">Transcriptional repressor RcnR to maintain nickel and cobalt homeostasis</fullName>
    </submittedName>
</protein>
<dbReference type="Gene3D" id="1.20.58.1000">
    <property type="entry name" value="Metal-sensitive repressor, helix protomer"/>
    <property type="match status" value="1"/>
</dbReference>
<dbReference type="GO" id="GO:0045892">
    <property type="term" value="P:negative regulation of DNA-templated transcription"/>
    <property type="evidence" value="ECO:0007669"/>
    <property type="project" value="UniProtKB-ARBA"/>
</dbReference>
<dbReference type="InterPro" id="IPR038390">
    <property type="entry name" value="Metal_Tscrpt_repr_sf"/>
</dbReference>
<sequence length="79" mass="9260">MDKDPIIKRLARIEGHVKSVSKMVTEERQIELIEQQILAVKKALDGVSRELFAAEIGNWIRTQEQDEKKIRKQIDTFLR</sequence>
<name>A0A378MAQ6_LISGR</name>
<reference evidence="1 2" key="1">
    <citation type="submission" date="2018-06" db="EMBL/GenBank/DDBJ databases">
        <authorList>
            <consortium name="Pathogen Informatics"/>
            <person name="Doyle S."/>
        </authorList>
    </citation>
    <scope>NUCLEOTIDE SEQUENCE [LARGE SCALE GENOMIC DNA]</scope>
    <source>
        <strain evidence="2">NCTC 10815</strain>
    </source>
</reference>
<proteinExistence type="predicted"/>
<dbReference type="PANTHER" id="PTHR33677:SF5">
    <property type="entry name" value="TRANSCRIPTIONAL REPRESSOR FRMR"/>
    <property type="match status" value="1"/>
</dbReference>
<dbReference type="AlphaFoldDB" id="A0A378MAQ6"/>
<dbReference type="EMBL" id="UGPG01000001">
    <property type="protein sequence ID" value="STY43469.1"/>
    <property type="molecule type" value="Genomic_DNA"/>
</dbReference>